<sequence length="396" mass="41754">MPKKTGRRRLRVLIAPSGFKEGLGVREVADAIARGVRQAVPRAKIMRVPMIDGGEGFTRTMIELTGGELHPVTVSGPVGQAVEAEIGFLGGRRKRVAVMEMAAAAGLRLVPKDMRDPTRTTSRGVGELIRAALDLGADRILLGCGDSGINDAGAGMAQALGVRLLDASGQPIAGTGASLSGLDRIDLSGRDPRLERMRIDVAVNPYNMLLGTAGVARVFGPQKGATPDQVALLERGLETFARVVRRDLGVEVATLIGGGASGGLGAGLHAFAGARLHPRFDLILRHIDLDRRLAKADLVMTAEGGIDGQTRYGKVPAEIALRAKRYRLPVLALAGTVGSGAESTREVGIDAVFGILKRPCSLEDAIRDTDTLLADAAEQAVRLMLAGRRWRSPVRA</sequence>
<evidence type="ECO:0000256" key="3">
    <source>
        <dbReference type="ARBA" id="ARBA00022777"/>
    </source>
</evidence>
<dbReference type="PIRSF" id="PIRSF006078">
    <property type="entry name" value="GlxK"/>
    <property type="match status" value="1"/>
</dbReference>
<evidence type="ECO:0000313" key="6">
    <source>
        <dbReference type="Proteomes" id="UP000196655"/>
    </source>
</evidence>
<dbReference type="InterPro" id="IPR004381">
    <property type="entry name" value="Glycerate_kinase"/>
</dbReference>
<dbReference type="Gene3D" id="3.40.50.10350">
    <property type="entry name" value="Glycerate kinase, domain 1"/>
    <property type="match status" value="1"/>
</dbReference>
<dbReference type="NCBIfam" id="TIGR00045">
    <property type="entry name" value="glycerate kinase"/>
    <property type="match status" value="1"/>
</dbReference>
<dbReference type="InterPro" id="IPR018193">
    <property type="entry name" value="Glyc_kinase_flavodox-like_fold"/>
</dbReference>
<name>A0A211ZUV2_9PROT</name>
<proteinExistence type="inferred from homology"/>
<dbReference type="PANTHER" id="PTHR21599">
    <property type="entry name" value="GLYCERATE KINASE"/>
    <property type="match status" value="1"/>
</dbReference>
<dbReference type="AlphaFoldDB" id="A0A211ZUV2"/>
<comment type="caution">
    <text evidence="5">The sequence shown here is derived from an EMBL/GenBank/DDBJ whole genome shotgun (WGS) entry which is preliminary data.</text>
</comment>
<dbReference type="OrthoDB" id="9774290at2"/>
<comment type="similarity">
    <text evidence="1 4">Belongs to the glycerate kinase type-1 family.</text>
</comment>
<dbReference type="GO" id="GO:0008887">
    <property type="term" value="F:glycerate kinase activity"/>
    <property type="evidence" value="ECO:0007669"/>
    <property type="project" value="UniProtKB-UniRule"/>
</dbReference>
<accession>A0A211ZUV2</accession>
<dbReference type="InterPro" id="IPR036129">
    <property type="entry name" value="Glycerate_kinase_sf"/>
</dbReference>
<keyword evidence="2 4" id="KW-0808">Transferase</keyword>
<dbReference type="Pfam" id="PF02595">
    <property type="entry name" value="Gly_kinase"/>
    <property type="match status" value="1"/>
</dbReference>
<gene>
    <name evidence="5" type="ORF">BWR60_00385</name>
</gene>
<evidence type="ECO:0000256" key="1">
    <source>
        <dbReference type="ARBA" id="ARBA00006284"/>
    </source>
</evidence>
<dbReference type="SUPFAM" id="SSF110738">
    <property type="entry name" value="Glycerate kinase I"/>
    <property type="match status" value="1"/>
</dbReference>
<dbReference type="Proteomes" id="UP000196655">
    <property type="component" value="Unassembled WGS sequence"/>
</dbReference>
<dbReference type="InterPro" id="IPR018197">
    <property type="entry name" value="Glycerate_kinase_RE-like"/>
</dbReference>
<organism evidence="5 6">
    <name type="scientific">Inquilinus limosus</name>
    <dbReference type="NCBI Taxonomy" id="171674"/>
    <lineage>
        <taxon>Bacteria</taxon>
        <taxon>Pseudomonadati</taxon>
        <taxon>Pseudomonadota</taxon>
        <taxon>Alphaproteobacteria</taxon>
        <taxon>Rhodospirillales</taxon>
        <taxon>Rhodospirillaceae</taxon>
        <taxon>Inquilinus</taxon>
    </lineage>
</organism>
<reference evidence="6" key="1">
    <citation type="submission" date="2017-05" db="EMBL/GenBank/DDBJ databases">
        <authorList>
            <person name="Macchi M."/>
            <person name="Festa S."/>
            <person name="Coppotelli B.M."/>
            <person name="Morelli I.S."/>
        </authorList>
    </citation>
    <scope>NUCLEOTIDE SEQUENCE [LARGE SCALE GENOMIC DNA]</scope>
    <source>
        <strain evidence="6">I</strain>
    </source>
</reference>
<protein>
    <submittedName>
        <fullName evidence="5">Glycerate kinase</fullName>
    </submittedName>
</protein>
<dbReference type="RefSeq" id="WP_088149033.1">
    <property type="nucleotide sequence ID" value="NZ_NHON01000001.1"/>
</dbReference>
<dbReference type="Gene3D" id="3.90.1510.10">
    <property type="entry name" value="Glycerate kinase, domain 2"/>
    <property type="match status" value="1"/>
</dbReference>
<evidence type="ECO:0000313" key="5">
    <source>
        <dbReference type="EMBL" id="OWJ69045.1"/>
    </source>
</evidence>
<keyword evidence="6" id="KW-1185">Reference proteome</keyword>
<keyword evidence="3 4" id="KW-0418">Kinase</keyword>
<dbReference type="PANTHER" id="PTHR21599:SF0">
    <property type="entry name" value="GLYCERATE KINASE"/>
    <property type="match status" value="1"/>
</dbReference>
<dbReference type="GO" id="GO:0031388">
    <property type="term" value="P:organic acid phosphorylation"/>
    <property type="evidence" value="ECO:0007669"/>
    <property type="project" value="UniProtKB-UniRule"/>
</dbReference>
<evidence type="ECO:0000256" key="4">
    <source>
        <dbReference type="PIRNR" id="PIRNR006078"/>
    </source>
</evidence>
<evidence type="ECO:0000256" key="2">
    <source>
        <dbReference type="ARBA" id="ARBA00022679"/>
    </source>
</evidence>
<dbReference type="EMBL" id="NHON01000001">
    <property type="protein sequence ID" value="OWJ69045.1"/>
    <property type="molecule type" value="Genomic_DNA"/>
</dbReference>